<sequence>MTKKIVFLDVDGTLVNYENDLPESAIKAIQETRRKGNLVFTVTGRSKAEMYQDILDIGFDGYIGGNGSYIEFEDKVLKEATLTLEDTTKIVDWLKQKGLEFYLEANSGLYASAFFEDRGEKTIQEYSQRKGKGQATVREVFPEMLFGADLYREDVNKISFILDSYEDYLEAVATFPEYKLGTWGGAGETALFGDIALSGINKAVAVDELLTHLHIAIENSFAFGDAKVDIPMLEHCGTGIAMGNGGPEIKEMADYITESVDNDGIWLAFKHFELI</sequence>
<keyword evidence="1" id="KW-0378">Hydrolase</keyword>
<dbReference type="PROSITE" id="PS01228">
    <property type="entry name" value="COF_1"/>
    <property type="match status" value="1"/>
</dbReference>
<dbReference type="SFLD" id="SFLDG01140">
    <property type="entry name" value="C2.B:_Phosphomannomutase_and_P"/>
    <property type="match status" value="1"/>
</dbReference>
<proteinExistence type="predicted"/>
<dbReference type="InterPro" id="IPR023214">
    <property type="entry name" value="HAD_sf"/>
</dbReference>
<dbReference type="GO" id="GO:0005829">
    <property type="term" value="C:cytosol"/>
    <property type="evidence" value="ECO:0007669"/>
    <property type="project" value="TreeGrafter"/>
</dbReference>
<dbReference type="Gene3D" id="3.40.50.1000">
    <property type="entry name" value="HAD superfamily/HAD-like"/>
    <property type="match status" value="1"/>
</dbReference>
<dbReference type="AlphaFoldDB" id="A0A179EQ87"/>
<dbReference type="NCBIfam" id="TIGR00099">
    <property type="entry name" value="Cof-subfamily"/>
    <property type="match status" value="1"/>
</dbReference>
<dbReference type="Gene3D" id="3.30.1240.10">
    <property type="match status" value="1"/>
</dbReference>
<keyword evidence="2" id="KW-1185">Reference proteome</keyword>
<organism evidence="1 2">
    <name type="scientific">Enterococcus thailandicus</name>
    <dbReference type="NCBI Taxonomy" id="417368"/>
    <lineage>
        <taxon>Bacteria</taxon>
        <taxon>Bacillati</taxon>
        <taxon>Bacillota</taxon>
        <taxon>Bacilli</taxon>
        <taxon>Lactobacillales</taxon>
        <taxon>Enterococcaceae</taxon>
        <taxon>Enterococcus</taxon>
    </lineage>
</organism>
<protein>
    <submittedName>
        <fullName evidence="1">HAD family hydrolase</fullName>
    </submittedName>
</protein>
<evidence type="ECO:0000313" key="2">
    <source>
        <dbReference type="Proteomes" id="UP000078516"/>
    </source>
</evidence>
<comment type="caution">
    <text evidence="1">The sequence shown here is derived from an EMBL/GenBank/DDBJ whole genome shotgun (WGS) entry which is preliminary data.</text>
</comment>
<name>A0A179EQ87_ENTTH</name>
<dbReference type="PANTHER" id="PTHR10000:SF25">
    <property type="entry name" value="PHOSPHATASE YKRA-RELATED"/>
    <property type="match status" value="1"/>
</dbReference>
<dbReference type="SUPFAM" id="SSF56784">
    <property type="entry name" value="HAD-like"/>
    <property type="match status" value="1"/>
</dbReference>
<dbReference type="NCBIfam" id="TIGR01484">
    <property type="entry name" value="HAD-SF-IIB"/>
    <property type="match status" value="1"/>
</dbReference>
<dbReference type="GO" id="GO:0016791">
    <property type="term" value="F:phosphatase activity"/>
    <property type="evidence" value="ECO:0007669"/>
    <property type="project" value="TreeGrafter"/>
</dbReference>
<evidence type="ECO:0000313" key="1">
    <source>
        <dbReference type="EMBL" id="OAQ55405.1"/>
    </source>
</evidence>
<dbReference type="InterPro" id="IPR006379">
    <property type="entry name" value="HAD-SF_hydro_IIB"/>
</dbReference>
<dbReference type="Pfam" id="PF08282">
    <property type="entry name" value="Hydrolase_3"/>
    <property type="match status" value="1"/>
</dbReference>
<accession>A0A179EQ87</accession>
<dbReference type="EMBL" id="LWMN01000013">
    <property type="protein sequence ID" value="OAQ55405.1"/>
    <property type="molecule type" value="Genomic_DNA"/>
</dbReference>
<dbReference type="SFLD" id="SFLDS00003">
    <property type="entry name" value="Haloacid_Dehalogenase"/>
    <property type="match status" value="1"/>
</dbReference>
<dbReference type="InterPro" id="IPR000150">
    <property type="entry name" value="Cof"/>
</dbReference>
<dbReference type="GO" id="GO:0000287">
    <property type="term" value="F:magnesium ion binding"/>
    <property type="evidence" value="ECO:0007669"/>
    <property type="project" value="TreeGrafter"/>
</dbReference>
<dbReference type="InterPro" id="IPR036412">
    <property type="entry name" value="HAD-like_sf"/>
</dbReference>
<dbReference type="PANTHER" id="PTHR10000">
    <property type="entry name" value="PHOSPHOSERINE PHOSPHATASE"/>
    <property type="match status" value="1"/>
</dbReference>
<reference evidence="1 2" key="1">
    <citation type="submission" date="2016-04" db="EMBL/GenBank/DDBJ databases">
        <title>Draft genome of an Enterococcus thailandicus strain isolated from bovine feces.</title>
        <authorList>
            <person name="Beukers A.G."/>
            <person name="Zaheer R."/>
            <person name="Goji N."/>
            <person name="Cook S.R."/>
            <person name="Amoako K."/>
            <person name="Chaves A.V."/>
            <person name="Ward M.P."/>
            <person name="Mcallister T.A."/>
        </authorList>
    </citation>
    <scope>NUCLEOTIDE SEQUENCE [LARGE SCALE GENOMIC DNA]</scope>
    <source>
        <strain evidence="1 2">F0711D 46</strain>
    </source>
</reference>
<dbReference type="Proteomes" id="UP000078516">
    <property type="component" value="Unassembled WGS sequence"/>
</dbReference>
<gene>
    <name evidence="1" type="ORF">A6E74_07890</name>
</gene>
<dbReference type="RefSeq" id="WP_067483857.1">
    <property type="nucleotide sequence ID" value="NZ_CP078552.1"/>
</dbReference>